<protein>
    <submittedName>
        <fullName evidence="1">DUF4823 domain-containing protein</fullName>
    </submittedName>
</protein>
<dbReference type="InterPro" id="IPR032248">
    <property type="entry name" value="DUF4823"/>
</dbReference>
<gene>
    <name evidence="1" type="ORF">D0544_06555</name>
</gene>
<sequence length="210" mass="23445">MAAGVIGGVMKGVVRLAGLAAMLLLLTGCMPSDIYSETERYARDARLLDSFDLYRTGNWGLPKDPAISVIGIKSLNPEAEQYNRRLYATVVANLRSYFPHMHQAQQATSFNRALTRARQERADYLLVPQLLVYDDAIGDWAQWQESQELSKVGRDKIKISLALYTVGTGQLMENAYIEGRSGWLTFINSDPADLLAPAIQQYAKQLYGNH</sequence>
<dbReference type="Pfam" id="PF16105">
    <property type="entry name" value="DUF4823"/>
    <property type="match status" value="1"/>
</dbReference>
<reference evidence="1 2" key="2">
    <citation type="submission" date="2018-12" db="EMBL/GenBank/DDBJ databases">
        <title>Simiduia agarivorans gen. nov., sp. nov., a marine, agarolytic bacterium isolated from shallow coastal water from Keelung, Taiwan.</title>
        <authorList>
            <person name="Shieh W.Y."/>
        </authorList>
    </citation>
    <scope>NUCLEOTIDE SEQUENCE [LARGE SCALE GENOMIC DNA]</scope>
    <source>
        <strain evidence="1 2">GTF-13</strain>
    </source>
</reference>
<proteinExistence type="predicted"/>
<organism evidence="1 2">
    <name type="scientific">Aestuariirhabdus litorea</name>
    <dbReference type="NCBI Taxonomy" id="2528527"/>
    <lineage>
        <taxon>Bacteria</taxon>
        <taxon>Pseudomonadati</taxon>
        <taxon>Pseudomonadota</taxon>
        <taxon>Gammaproteobacteria</taxon>
        <taxon>Oceanospirillales</taxon>
        <taxon>Aestuariirhabdaceae</taxon>
        <taxon>Aestuariirhabdus</taxon>
    </lineage>
</organism>
<name>A0A3P3VPV0_9GAMM</name>
<dbReference type="AlphaFoldDB" id="A0A3P3VPV0"/>
<evidence type="ECO:0000313" key="1">
    <source>
        <dbReference type="EMBL" id="RRJ84755.1"/>
    </source>
</evidence>
<dbReference type="Proteomes" id="UP000280792">
    <property type="component" value="Unassembled WGS sequence"/>
</dbReference>
<evidence type="ECO:0000313" key="2">
    <source>
        <dbReference type="Proteomes" id="UP000280792"/>
    </source>
</evidence>
<comment type="caution">
    <text evidence="1">The sequence shown here is derived from an EMBL/GenBank/DDBJ whole genome shotgun (WGS) entry which is preliminary data.</text>
</comment>
<dbReference type="EMBL" id="QWEZ01000001">
    <property type="protein sequence ID" value="RRJ84755.1"/>
    <property type="molecule type" value="Genomic_DNA"/>
</dbReference>
<keyword evidence="2" id="KW-1185">Reference proteome</keyword>
<accession>A0A3P3VPV0</accession>
<reference evidence="1 2" key="1">
    <citation type="submission" date="2018-08" db="EMBL/GenBank/DDBJ databases">
        <authorList>
            <person name="Khan S.A."/>
        </authorList>
    </citation>
    <scope>NUCLEOTIDE SEQUENCE [LARGE SCALE GENOMIC DNA]</scope>
    <source>
        <strain evidence="1 2">GTF-13</strain>
    </source>
</reference>